<dbReference type="Proteomes" id="UP000663829">
    <property type="component" value="Unassembled WGS sequence"/>
</dbReference>
<reference evidence="5" key="1">
    <citation type="submission" date="2021-02" db="EMBL/GenBank/DDBJ databases">
        <authorList>
            <person name="Nowell W R."/>
        </authorList>
    </citation>
    <scope>NUCLEOTIDE SEQUENCE</scope>
</reference>
<organism evidence="5 9">
    <name type="scientific">Didymodactylos carnosus</name>
    <dbReference type="NCBI Taxonomy" id="1234261"/>
    <lineage>
        <taxon>Eukaryota</taxon>
        <taxon>Metazoa</taxon>
        <taxon>Spiralia</taxon>
        <taxon>Gnathifera</taxon>
        <taxon>Rotifera</taxon>
        <taxon>Eurotatoria</taxon>
        <taxon>Bdelloidea</taxon>
        <taxon>Philodinida</taxon>
        <taxon>Philodinidae</taxon>
        <taxon>Didymodactylos</taxon>
    </lineage>
</organism>
<protein>
    <recommendedName>
        <fullName evidence="10">Kinesin light chain</fullName>
    </recommendedName>
</protein>
<gene>
    <name evidence="5" type="ORF">GPM918_LOCUS11383</name>
    <name evidence="6" type="ORF">OVA965_LOCUS40744</name>
    <name evidence="7" type="ORF">SRO942_LOCUS11382</name>
    <name evidence="8" type="ORF">TMI583_LOCUS42234</name>
</gene>
<dbReference type="PANTHER" id="PTHR45641">
    <property type="entry name" value="TETRATRICOPEPTIDE REPEAT PROTEIN (AFU_ORTHOLOGUE AFUA_6G03870)"/>
    <property type="match status" value="1"/>
</dbReference>
<feature type="repeat" description="TPR" evidence="3">
    <location>
        <begin position="100"/>
        <end position="133"/>
    </location>
</feature>
<evidence type="ECO:0000313" key="6">
    <source>
        <dbReference type="EMBL" id="CAF1577185.1"/>
    </source>
</evidence>
<dbReference type="InterPro" id="IPR019734">
    <property type="entry name" value="TPR_rpt"/>
</dbReference>
<dbReference type="EMBL" id="CAJNOQ010002352">
    <property type="protein sequence ID" value="CAF0953689.1"/>
    <property type="molecule type" value="Genomic_DNA"/>
</dbReference>
<feature type="region of interest" description="Disordered" evidence="4">
    <location>
        <begin position="1"/>
        <end position="32"/>
    </location>
</feature>
<keyword evidence="2 3" id="KW-0802">TPR repeat</keyword>
<dbReference type="PROSITE" id="PS50005">
    <property type="entry name" value="TPR"/>
    <property type="match status" value="1"/>
</dbReference>
<accession>A0A814D8H7</accession>
<evidence type="ECO:0000313" key="8">
    <source>
        <dbReference type="EMBL" id="CAF4374777.1"/>
    </source>
</evidence>
<dbReference type="Proteomes" id="UP000681722">
    <property type="component" value="Unassembled WGS sequence"/>
</dbReference>
<dbReference type="EMBL" id="CAJOBA010067991">
    <property type="protein sequence ID" value="CAF4374777.1"/>
    <property type="molecule type" value="Genomic_DNA"/>
</dbReference>
<evidence type="ECO:0000313" key="5">
    <source>
        <dbReference type="EMBL" id="CAF0953689.1"/>
    </source>
</evidence>
<evidence type="ECO:0000256" key="3">
    <source>
        <dbReference type="PROSITE-ProRule" id="PRU00339"/>
    </source>
</evidence>
<dbReference type="Gene3D" id="1.25.40.10">
    <property type="entry name" value="Tetratricopeptide repeat domain"/>
    <property type="match status" value="1"/>
</dbReference>
<dbReference type="SUPFAM" id="SSF48452">
    <property type="entry name" value="TPR-like"/>
    <property type="match status" value="1"/>
</dbReference>
<dbReference type="Proteomes" id="UP000682733">
    <property type="component" value="Unassembled WGS sequence"/>
</dbReference>
<dbReference type="InterPro" id="IPR011990">
    <property type="entry name" value="TPR-like_helical_dom_sf"/>
</dbReference>
<dbReference type="PANTHER" id="PTHR45641:SF19">
    <property type="entry name" value="NEPHROCYSTIN-3"/>
    <property type="match status" value="1"/>
</dbReference>
<evidence type="ECO:0000313" key="9">
    <source>
        <dbReference type="Proteomes" id="UP000663829"/>
    </source>
</evidence>
<dbReference type="Proteomes" id="UP000677228">
    <property type="component" value="Unassembled WGS sequence"/>
</dbReference>
<dbReference type="SMART" id="SM00028">
    <property type="entry name" value="TPR"/>
    <property type="match status" value="2"/>
</dbReference>
<evidence type="ECO:0000256" key="1">
    <source>
        <dbReference type="ARBA" id="ARBA00022737"/>
    </source>
</evidence>
<proteinExistence type="predicted"/>
<dbReference type="OrthoDB" id="9984632at2759"/>
<evidence type="ECO:0000256" key="4">
    <source>
        <dbReference type="SAM" id="MobiDB-lite"/>
    </source>
</evidence>
<sequence length="154" mass="17562">MDNKKERLGKTASSSTARMAQPRATTIEATSQSSTDRTLETCLNTLKSLSTEAHPKLATCMLKVGNIYRDRHDYNHALEYTLKALDCYEKCLPENHPQIALCLNEIGGIYDSLTDYNRSFEYYERAIKIYNKICPNTRFQKGKLMGNNVPRTTK</sequence>
<dbReference type="AlphaFoldDB" id="A0A814D8H7"/>
<keyword evidence="1" id="KW-0677">Repeat</keyword>
<dbReference type="Pfam" id="PF13424">
    <property type="entry name" value="TPR_12"/>
    <property type="match status" value="1"/>
</dbReference>
<evidence type="ECO:0000313" key="7">
    <source>
        <dbReference type="EMBL" id="CAF3729058.1"/>
    </source>
</evidence>
<dbReference type="EMBL" id="CAJOBC010002351">
    <property type="protein sequence ID" value="CAF3729058.1"/>
    <property type="molecule type" value="Genomic_DNA"/>
</dbReference>
<dbReference type="EMBL" id="CAJNOK010045031">
    <property type="protein sequence ID" value="CAF1577185.1"/>
    <property type="molecule type" value="Genomic_DNA"/>
</dbReference>
<feature type="compositionally biased region" description="Polar residues" evidence="4">
    <location>
        <begin position="11"/>
        <end position="32"/>
    </location>
</feature>
<evidence type="ECO:0008006" key="10">
    <source>
        <dbReference type="Google" id="ProtNLM"/>
    </source>
</evidence>
<keyword evidence="9" id="KW-1185">Reference proteome</keyword>
<comment type="caution">
    <text evidence="5">The sequence shown here is derived from an EMBL/GenBank/DDBJ whole genome shotgun (WGS) entry which is preliminary data.</text>
</comment>
<name>A0A814D8H7_9BILA</name>
<evidence type="ECO:0000256" key="2">
    <source>
        <dbReference type="ARBA" id="ARBA00022803"/>
    </source>
</evidence>